<dbReference type="STRING" id="1385521.N803_06155"/>
<dbReference type="RefSeq" id="WP_035907334.1">
    <property type="nucleotide sequence ID" value="NZ_AVPK01000015.1"/>
</dbReference>
<comment type="caution">
    <text evidence="2">The sequence shown here is derived from an EMBL/GenBank/DDBJ whole genome shotgun (WGS) entry which is preliminary data.</text>
</comment>
<proteinExistence type="predicted"/>
<dbReference type="Proteomes" id="UP000030011">
    <property type="component" value="Unassembled WGS sequence"/>
</dbReference>
<gene>
    <name evidence="2" type="ORF">N803_06155</name>
</gene>
<sequence>MSSVSKSVADLKADLATLRTYVKTIHGDSHGVHTCAKAQVQYVDGFRPASGHSWREYKDQVEVVAAWVEKYVDDSGWVDALERRSKKWRTAVGHASDATEYVESKKLPAVDSWKGPAGRAYREVVPKMQAGASTAQIGATLLKTASRSISDAGETFFSDVASAVSTLATSLTHYEQAGPLPDPDGPPRTGLPGAFSCGLTHETDDAGTHPWTAMTACETALTALEDDVERALQVPLPVGPEHGGESIPSYLTDSWPKAPGQA</sequence>
<organism evidence="2 3">
    <name type="scientific">Knoellia subterranea KCTC 19937</name>
    <dbReference type="NCBI Taxonomy" id="1385521"/>
    <lineage>
        <taxon>Bacteria</taxon>
        <taxon>Bacillati</taxon>
        <taxon>Actinomycetota</taxon>
        <taxon>Actinomycetes</taxon>
        <taxon>Micrococcales</taxon>
        <taxon>Intrasporangiaceae</taxon>
        <taxon>Knoellia</taxon>
    </lineage>
</organism>
<accession>A0A0A0JGB0</accession>
<evidence type="ECO:0000313" key="2">
    <source>
        <dbReference type="EMBL" id="KGN36168.1"/>
    </source>
</evidence>
<dbReference type="OrthoDB" id="4842358at2"/>
<reference evidence="2 3" key="1">
    <citation type="submission" date="2013-08" db="EMBL/GenBank/DDBJ databases">
        <title>The genome sequence of Knoellia subterranea.</title>
        <authorList>
            <person name="Zhu W."/>
            <person name="Wang G."/>
        </authorList>
    </citation>
    <scope>NUCLEOTIDE SEQUENCE [LARGE SCALE GENOMIC DNA]</scope>
    <source>
        <strain evidence="2 3">KCTC 19937</strain>
    </source>
</reference>
<dbReference type="EMBL" id="AVPK01000015">
    <property type="protein sequence ID" value="KGN36168.1"/>
    <property type="molecule type" value="Genomic_DNA"/>
</dbReference>
<evidence type="ECO:0000313" key="3">
    <source>
        <dbReference type="Proteomes" id="UP000030011"/>
    </source>
</evidence>
<name>A0A0A0JGB0_9MICO</name>
<dbReference type="AlphaFoldDB" id="A0A0A0JGB0"/>
<keyword evidence="3" id="KW-1185">Reference proteome</keyword>
<evidence type="ECO:0000256" key="1">
    <source>
        <dbReference type="SAM" id="MobiDB-lite"/>
    </source>
</evidence>
<protein>
    <submittedName>
        <fullName evidence="2">Uncharacterized protein</fullName>
    </submittedName>
</protein>
<feature type="region of interest" description="Disordered" evidence="1">
    <location>
        <begin position="238"/>
        <end position="262"/>
    </location>
</feature>